<evidence type="ECO:0000259" key="5">
    <source>
        <dbReference type="Pfam" id="PF00703"/>
    </source>
</evidence>
<dbReference type="Gene3D" id="2.60.40.10">
    <property type="entry name" value="Immunoglobulins"/>
    <property type="match status" value="1"/>
</dbReference>
<dbReference type="SUPFAM" id="SSF51445">
    <property type="entry name" value="(Trans)glycosidases"/>
    <property type="match status" value="1"/>
</dbReference>
<dbReference type="InterPro" id="IPR006103">
    <property type="entry name" value="Glyco_hydro_2_cat"/>
</dbReference>
<dbReference type="RefSeq" id="WP_234864239.1">
    <property type="nucleotide sequence ID" value="NZ_JAKEVY010000001.1"/>
</dbReference>
<evidence type="ECO:0000256" key="2">
    <source>
        <dbReference type="ARBA" id="ARBA00022801"/>
    </source>
</evidence>
<evidence type="ECO:0000259" key="7">
    <source>
        <dbReference type="Pfam" id="PF02837"/>
    </source>
</evidence>
<keyword evidence="9" id="KW-1185">Reference proteome</keyword>
<evidence type="ECO:0008006" key="10">
    <source>
        <dbReference type="Google" id="ProtNLM"/>
    </source>
</evidence>
<feature type="domain" description="Glycosyl hydrolases family 2 sugar binding" evidence="7">
    <location>
        <begin position="146"/>
        <end position="218"/>
    </location>
</feature>
<dbReference type="Pfam" id="PF00703">
    <property type="entry name" value="Glyco_hydro_2"/>
    <property type="match status" value="1"/>
</dbReference>
<feature type="domain" description="Glycoside hydrolase family 2 immunoglobulin-like beta-sandwich" evidence="5">
    <location>
        <begin position="276"/>
        <end position="405"/>
    </location>
</feature>
<dbReference type="InterPro" id="IPR036156">
    <property type="entry name" value="Beta-gal/glucu_dom_sf"/>
</dbReference>
<comment type="similarity">
    <text evidence="1">Belongs to the glycosyl hydrolase 2 family.</text>
</comment>
<proteinExistence type="inferred from homology"/>
<dbReference type="Pfam" id="PF02836">
    <property type="entry name" value="Glyco_hydro_2_C"/>
    <property type="match status" value="1"/>
</dbReference>
<evidence type="ECO:0000256" key="3">
    <source>
        <dbReference type="ARBA" id="ARBA00023295"/>
    </source>
</evidence>
<dbReference type="PANTHER" id="PTHR42732">
    <property type="entry name" value="BETA-GALACTOSIDASE"/>
    <property type="match status" value="1"/>
</dbReference>
<evidence type="ECO:0000256" key="1">
    <source>
        <dbReference type="ARBA" id="ARBA00007401"/>
    </source>
</evidence>
<accession>A0ABS9BGC4</accession>
<dbReference type="SUPFAM" id="SSF49785">
    <property type="entry name" value="Galactose-binding domain-like"/>
    <property type="match status" value="1"/>
</dbReference>
<sequence>MVKYCWLLAVAFFSGISLYAQSPDRFAEIGNKIPATRTQLLKERIPGPLPDIHLPILEAWAKGFSPMDRLDTPEELKLVLKSFRKQYEPFLRQLAPVMEEKRERIILTNFNWREETPADQKDFPSVLSGKGEWKKVQVPHYGPPLGKATTYYQTDFVVSPSMIEKGAVFLSFKAVDYKAHVFVNGAYIGSHEGAFAPFEFEVTAYIKAGRNALLVKVENDYPMLGHVGEDGRKLDGDKVYAATGLGYDDPELGWHHCPPGMGIWQEVAVEARATLHVHDIFVRPIADSDTAEIWLEINNTLLDNKELTVRHSLYGQNFPATIYTGALYKPATVHVPGVGDLVKPTDWEKKELKMGKGMNFLKFRIIIPGSKRWHPDHPWLYQLQIELLDLNGRVVDAMKQHFGIRSFRMDTVSYPKGAMYLNGAFTRLRGANTMGAFMQSVIRKDWDQLVDDILLAKIANMNYIRMTQFPVQPEVYDYCDMLGMMTQSDLPLFGMLRRNKWAECIRQVEELERLVRSHPANIMVSYINERFPNGEGNPHRHFSEYEEFAGFFRAADEAVRLANPDRVIKAGDGDYDPPSPGLPDNHVYNGWYNGHGLGLGEMYKGYWLPVKPGWLYACGEFGSEGLDFYNTMREYYPKKWLPENAEAEKNWTPNVISMAQSYRFHYMWFNRQHSVKDWIRVSQDHQAKITRLTTESFRRNNDLVSFAIHLFIDAWPAGWMKSIMDVKRQPKPAYFEYAHALAPLAVSLRSDRRQFFSGDTIAVEAWIANDRNTVPQQATLRYQWEQNGKVLSVGQAPANILANRSRFQGYIQLVAPKTSKRMPLLLRLQLVYDKGLPVHETDFDAEVFPAPSKPTGKAWIAGNAKGVAHSIAEQLELSITEDMMEASVLLIDHLPAYHDLQGQIDSLVKQGKTAVVLQPGAGSFQIAGDSVTVSKTTMGQYYFVAPSLEHAAMKGFRPDDFKFWYNGNKGVFSPILGEMSVIKGWTSLAATGQTGWVGANDYANAAAEKKLGNGVFRINHVQLDGRVKYNPVARQFALELFNLQGKTNN</sequence>
<protein>
    <recommendedName>
        <fullName evidence="10">Beta-galactosidase</fullName>
    </recommendedName>
</protein>
<gene>
    <name evidence="8" type="ORF">L0U88_03585</name>
</gene>
<dbReference type="Proteomes" id="UP001200145">
    <property type="component" value="Unassembled WGS sequence"/>
</dbReference>
<keyword evidence="3" id="KW-0326">Glycosidase</keyword>
<feature type="domain" description="Glycoside hydrolase family 2 catalytic" evidence="6">
    <location>
        <begin position="417"/>
        <end position="529"/>
    </location>
</feature>
<feature type="chain" id="PRO_5046780061" description="Beta-galactosidase" evidence="4">
    <location>
        <begin position="23"/>
        <end position="1049"/>
    </location>
</feature>
<evidence type="ECO:0000259" key="6">
    <source>
        <dbReference type="Pfam" id="PF02836"/>
    </source>
</evidence>
<dbReference type="Gene3D" id="2.60.120.260">
    <property type="entry name" value="Galactose-binding domain-like"/>
    <property type="match status" value="1"/>
</dbReference>
<dbReference type="InterPro" id="IPR013783">
    <property type="entry name" value="Ig-like_fold"/>
</dbReference>
<keyword evidence="2" id="KW-0378">Hydrolase</keyword>
<dbReference type="InterPro" id="IPR051913">
    <property type="entry name" value="GH2_Domain-Containing"/>
</dbReference>
<dbReference type="Pfam" id="PF02837">
    <property type="entry name" value="Glyco_hydro_2_N"/>
    <property type="match status" value="1"/>
</dbReference>
<dbReference type="EMBL" id="JAKEVY010000001">
    <property type="protein sequence ID" value="MCF1713711.1"/>
    <property type="molecule type" value="Genomic_DNA"/>
</dbReference>
<evidence type="ECO:0000256" key="4">
    <source>
        <dbReference type="SAM" id="SignalP"/>
    </source>
</evidence>
<reference evidence="8 9" key="1">
    <citation type="submission" date="2022-01" db="EMBL/GenBank/DDBJ databases">
        <title>Flavihumibacter sp. nov., isolated from sediment of a river.</title>
        <authorList>
            <person name="Liu H."/>
        </authorList>
    </citation>
    <scope>NUCLEOTIDE SEQUENCE [LARGE SCALE GENOMIC DNA]</scope>
    <source>
        <strain evidence="8 9">RY-1</strain>
    </source>
</reference>
<dbReference type="Gene3D" id="3.20.20.80">
    <property type="entry name" value="Glycosidases"/>
    <property type="match status" value="1"/>
</dbReference>
<evidence type="ECO:0000313" key="8">
    <source>
        <dbReference type="EMBL" id="MCF1713711.1"/>
    </source>
</evidence>
<dbReference type="PANTHER" id="PTHR42732:SF1">
    <property type="entry name" value="BETA-MANNOSIDASE"/>
    <property type="match status" value="1"/>
</dbReference>
<organism evidence="8 9">
    <name type="scientific">Flavihumibacter fluminis</name>
    <dbReference type="NCBI Taxonomy" id="2909236"/>
    <lineage>
        <taxon>Bacteria</taxon>
        <taxon>Pseudomonadati</taxon>
        <taxon>Bacteroidota</taxon>
        <taxon>Chitinophagia</taxon>
        <taxon>Chitinophagales</taxon>
        <taxon>Chitinophagaceae</taxon>
        <taxon>Flavihumibacter</taxon>
    </lineage>
</organism>
<evidence type="ECO:0000313" key="9">
    <source>
        <dbReference type="Proteomes" id="UP001200145"/>
    </source>
</evidence>
<feature type="signal peptide" evidence="4">
    <location>
        <begin position="1"/>
        <end position="22"/>
    </location>
</feature>
<dbReference type="InterPro" id="IPR017853">
    <property type="entry name" value="GH"/>
</dbReference>
<dbReference type="InterPro" id="IPR006102">
    <property type="entry name" value="Ig-like_GH2"/>
</dbReference>
<dbReference type="InterPro" id="IPR006104">
    <property type="entry name" value="Glyco_hydro_2_N"/>
</dbReference>
<keyword evidence="4" id="KW-0732">Signal</keyword>
<dbReference type="SUPFAM" id="SSF49303">
    <property type="entry name" value="beta-Galactosidase/glucuronidase domain"/>
    <property type="match status" value="1"/>
</dbReference>
<name>A0ABS9BGC4_9BACT</name>
<dbReference type="InterPro" id="IPR008979">
    <property type="entry name" value="Galactose-bd-like_sf"/>
</dbReference>
<comment type="caution">
    <text evidence="8">The sequence shown here is derived from an EMBL/GenBank/DDBJ whole genome shotgun (WGS) entry which is preliminary data.</text>
</comment>